<evidence type="ECO:0000256" key="3">
    <source>
        <dbReference type="ARBA" id="ARBA00009777"/>
    </source>
</evidence>
<dbReference type="InterPro" id="IPR013785">
    <property type="entry name" value="Aldolase_TIM"/>
</dbReference>
<dbReference type="InterPro" id="IPR058240">
    <property type="entry name" value="rSAM_sf"/>
</dbReference>
<evidence type="ECO:0000256" key="5">
    <source>
        <dbReference type="ARBA" id="ARBA00022485"/>
    </source>
</evidence>
<dbReference type="GO" id="GO:0043365">
    <property type="term" value="F:[formate-C-acetyltransferase]-activating enzyme activity"/>
    <property type="evidence" value="ECO:0007669"/>
    <property type="project" value="InterPro"/>
</dbReference>
<name>A0AAU8PLZ4_DESK7</name>
<dbReference type="InterPro" id="IPR001989">
    <property type="entry name" value="Radical_activat_CS"/>
</dbReference>
<dbReference type="PROSITE" id="PS01087">
    <property type="entry name" value="RADICAL_ACTIVATING"/>
    <property type="match status" value="1"/>
</dbReference>
<proteinExistence type="inferred from homology"/>
<evidence type="ECO:0000313" key="14">
    <source>
        <dbReference type="Proteomes" id="UP000009229"/>
    </source>
</evidence>
<dbReference type="GO" id="GO:0051539">
    <property type="term" value="F:4 iron, 4 sulfur cluster binding"/>
    <property type="evidence" value="ECO:0007669"/>
    <property type="project" value="UniProtKB-KW"/>
</dbReference>
<comment type="similarity">
    <text evidence="3">Belongs to the organic radical-activating enzymes family.</text>
</comment>
<dbReference type="InterPro" id="IPR007197">
    <property type="entry name" value="rSAM"/>
</dbReference>
<dbReference type="KEGG" id="dku:Desku_0951"/>
<comment type="catalytic activity">
    <reaction evidence="12">
        <text>glycyl-[protein] + reduced [flavodoxin] + S-adenosyl-L-methionine = glycin-2-yl radical-[protein] + semiquinone [flavodoxin] + 5'-deoxyadenosine + L-methionine + H(+)</text>
        <dbReference type="Rhea" id="RHEA:61976"/>
        <dbReference type="Rhea" id="RHEA-COMP:10622"/>
        <dbReference type="Rhea" id="RHEA-COMP:14480"/>
        <dbReference type="Rhea" id="RHEA-COMP:15993"/>
        <dbReference type="Rhea" id="RHEA-COMP:15994"/>
        <dbReference type="ChEBI" id="CHEBI:15378"/>
        <dbReference type="ChEBI" id="CHEBI:17319"/>
        <dbReference type="ChEBI" id="CHEBI:29947"/>
        <dbReference type="ChEBI" id="CHEBI:32722"/>
        <dbReference type="ChEBI" id="CHEBI:57618"/>
        <dbReference type="ChEBI" id="CHEBI:57844"/>
        <dbReference type="ChEBI" id="CHEBI:59789"/>
        <dbReference type="ChEBI" id="CHEBI:140311"/>
    </reaction>
</comment>
<dbReference type="SFLD" id="SFLDG01066">
    <property type="entry name" value="organic_radical-activating_enz"/>
    <property type="match status" value="1"/>
</dbReference>
<evidence type="ECO:0000313" key="13">
    <source>
        <dbReference type="EMBL" id="AEG14547.1"/>
    </source>
</evidence>
<dbReference type="SFLD" id="SFLDS00029">
    <property type="entry name" value="Radical_SAM"/>
    <property type="match status" value="1"/>
</dbReference>
<dbReference type="Proteomes" id="UP000009229">
    <property type="component" value="Chromosome"/>
</dbReference>
<evidence type="ECO:0000256" key="12">
    <source>
        <dbReference type="ARBA" id="ARBA00047365"/>
    </source>
</evidence>
<accession>A0AAU8PLZ4</accession>
<keyword evidence="8" id="KW-0560">Oxidoreductase</keyword>
<keyword evidence="9" id="KW-0408">Iron</keyword>
<keyword evidence="10" id="KW-0411">Iron-sulfur</keyword>
<dbReference type="Gene3D" id="3.20.20.70">
    <property type="entry name" value="Aldolase class I"/>
    <property type="match status" value="1"/>
</dbReference>
<evidence type="ECO:0000256" key="11">
    <source>
        <dbReference type="ARBA" id="ARBA00033436"/>
    </source>
</evidence>
<evidence type="ECO:0000256" key="2">
    <source>
        <dbReference type="ARBA" id="ARBA00003852"/>
    </source>
</evidence>
<protein>
    <recommendedName>
        <fullName evidence="4">Anaerobic ribonucleoside-triphosphate reductase-activating protein</fullName>
    </recommendedName>
    <alternativeName>
        <fullName evidence="11">Class III anaerobic ribonucleotide reductase small component</fullName>
    </alternativeName>
</protein>
<organism evidence="13 14">
    <name type="scientific">Desulfofundulus kuznetsovii (strain DSM 6115 / VKM B-1805 / 17)</name>
    <name type="common">Desulfotomaculum kuznetsovii</name>
    <dbReference type="NCBI Taxonomy" id="760568"/>
    <lineage>
        <taxon>Bacteria</taxon>
        <taxon>Bacillati</taxon>
        <taxon>Bacillota</taxon>
        <taxon>Clostridia</taxon>
        <taxon>Eubacteriales</taxon>
        <taxon>Peptococcaceae</taxon>
        <taxon>Desulfofundulus</taxon>
    </lineage>
</organism>
<evidence type="ECO:0000256" key="1">
    <source>
        <dbReference type="ARBA" id="ARBA00001966"/>
    </source>
</evidence>
<evidence type="ECO:0000256" key="7">
    <source>
        <dbReference type="ARBA" id="ARBA00022723"/>
    </source>
</evidence>
<dbReference type="EMBL" id="CP002770">
    <property type="protein sequence ID" value="AEG14547.1"/>
    <property type="molecule type" value="Genomic_DNA"/>
</dbReference>
<comment type="cofactor">
    <cofactor evidence="1">
        <name>[4Fe-4S] cluster</name>
        <dbReference type="ChEBI" id="CHEBI:49883"/>
    </cofactor>
</comment>
<keyword evidence="5" id="KW-0004">4Fe-4S</keyword>
<dbReference type="CDD" id="cd01335">
    <property type="entry name" value="Radical_SAM"/>
    <property type="match status" value="1"/>
</dbReference>
<dbReference type="SFLD" id="SFLDF00299">
    <property type="entry name" value="anaerobic_ribonucleoside-triph"/>
    <property type="match status" value="1"/>
</dbReference>
<keyword evidence="7" id="KW-0479">Metal-binding</keyword>
<keyword evidence="6" id="KW-0949">S-adenosyl-L-methionine</keyword>
<dbReference type="AlphaFoldDB" id="A0AAU8PLZ4"/>
<dbReference type="GO" id="GO:0006260">
    <property type="term" value="P:DNA replication"/>
    <property type="evidence" value="ECO:0007669"/>
    <property type="project" value="InterPro"/>
</dbReference>
<keyword evidence="14" id="KW-1185">Reference proteome</keyword>
<sequence>MIMSYVTYVDGVKIVYSPFVSEEEVQTLVQEEIAHFSQTGKRLSKVEIDIDGEDYVIKSWEVSPIRRIRRITGYLAPTDSWNSAKLSELRDRVIHHNLAARNRLAVQETGIRLRLNGMVYESVVDGPGLRDVVFVQGCPHRCAGCQNPGSWDFGGGTEVDIANVLVSLPSSPLVSGITFSGGEPFCQAAALVEVARQVKARGLDIWVYTGYTWEELLAHPDPAVKRLLVLADVVIDGRFVQAEADLSLPFRGSRNQRLIDVKKSLQTGRVILWEQKSYAMEIPPRRVAV</sequence>
<dbReference type="NCBIfam" id="TIGR02491">
    <property type="entry name" value="NrdG"/>
    <property type="match status" value="1"/>
</dbReference>
<evidence type="ECO:0000256" key="8">
    <source>
        <dbReference type="ARBA" id="ARBA00023002"/>
    </source>
</evidence>
<evidence type="ECO:0000256" key="6">
    <source>
        <dbReference type="ARBA" id="ARBA00022691"/>
    </source>
</evidence>
<dbReference type="SFLD" id="SFLDG01063">
    <property type="entry name" value="activating_enzymes__group_1"/>
    <property type="match status" value="1"/>
</dbReference>
<dbReference type="GO" id="GO:0046872">
    <property type="term" value="F:metal ion binding"/>
    <property type="evidence" value="ECO:0007669"/>
    <property type="project" value="UniProtKB-KW"/>
</dbReference>
<dbReference type="InterPro" id="IPR012833">
    <property type="entry name" value="NrdD"/>
</dbReference>
<evidence type="ECO:0000256" key="10">
    <source>
        <dbReference type="ARBA" id="ARBA00023014"/>
    </source>
</evidence>
<dbReference type="GO" id="GO:0008998">
    <property type="term" value="F:ribonucleoside-triphosphate reductase (thioredoxin) activity"/>
    <property type="evidence" value="ECO:0007669"/>
    <property type="project" value="InterPro"/>
</dbReference>
<dbReference type="PANTHER" id="PTHR30352">
    <property type="entry name" value="PYRUVATE FORMATE-LYASE-ACTIVATING ENZYME"/>
    <property type="match status" value="1"/>
</dbReference>
<dbReference type="InterPro" id="IPR012837">
    <property type="entry name" value="NrdG"/>
</dbReference>
<dbReference type="PANTHER" id="PTHR30352:SF2">
    <property type="entry name" value="ANAEROBIC RIBONUCLEOSIDE-TRIPHOSPHATE REDUCTASE-ACTIVATING PROTEIN"/>
    <property type="match status" value="1"/>
</dbReference>
<dbReference type="SUPFAM" id="SSF102114">
    <property type="entry name" value="Radical SAM enzymes"/>
    <property type="match status" value="1"/>
</dbReference>
<dbReference type="InterPro" id="IPR034457">
    <property type="entry name" value="Organic_radical-activating"/>
</dbReference>
<reference evidence="14" key="1">
    <citation type="submission" date="2011-05" db="EMBL/GenBank/DDBJ databases">
        <title>Complete sequence of Desulfotomaculum kuznetsovii DSM 6115.</title>
        <authorList>
            <person name="Lucas S."/>
            <person name="Han J."/>
            <person name="Lapidus A."/>
            <person name="Cheng J.-F."/>
            <person name="Goodwin L."/>
            <person name="Pitluck S."/>
            <person name="Peters L."/>
            <person name="Mikhailova N."/>
            <person name="Lu M."/>
            <person name="Saunders E."/>
            <person name="Han C."/>
            <person name="Tapia R."/>
            <person name="Land M."/>
            <person name="Hauser L."/>
            <person name="Kyrpides N."/>
            <person name="Ivanova N."/>
            <person name="Pagani I."/>
            <person name="Nazina T."/>
            <person name="Ivanova A."/>
            <person name="Parshina S."/>
            <person name="Kuever J."/>
            <person name="Muyzer G."/>
            <person name="Plugge C."/>
            <person name="Stams A."/>
            <person name="Woyke T."/>
        </authorList>
    </citation>
    <scope>NUCLEOTIDE SEQUENCE [LARGE SCALE GENOMIC DNA]</scope>
    <source>
        <strain evidence="14">DSM 6115 / VKM B-1805 / 17</strain>
    </source>
</reference>
<gene>
    <name evidence="13" type="ordered locus">Desku_0951</name>
</gene>
<evidence type="ECO:0000256" key="4">
    <source>
        <dbReference type="ARBA" id="ARBA00014281"/>
    </source>
</evidence>
<evidence type="ECO:0000256" key="9">
    <source>
        <dbReference type="ARBA" id="ARBA00023004"/>
    </source>
</evidence>
<comment type="function">
    <text evidence="2">Activation of anaerobic ribonucleoside-triphosphate reductase under anaerobic conditions by generation of an organic free radical, using S-adenosylmethionine and reduced flavodoxin as cosubstrates to produce 5'-deoxy-adenosine.</text>
</comment>
<dbReference type="Pfam" id="PF13597">
    <property type="entry name" value="NRDD"/>
    <property type="match status" value="1"/>
</dbReference>
<dbReference type="Pfam" id="PF13353">
    <property type="entry name" value="Fer4_12"/>
    <property type="match status" value="1"/>
</dbReference>
<dbReference type="GO" id="GO:0004748">
    <property type="term" value="F:ribonucleoside-diphosphate reductase activity, thioredoxin disulfide as acceptor"/>
    <property type="evidence" value="ECO:0007669"/>
    <property type="project" value="TreeGrafter"/>
</dbReference>